<accession>A0A4W3I540</accession>
<keyword evidence="15" id="KW-1185">Reference proteome</keyword>
<dbReference type="FunFam" id="1.10.510.10:FF:000066">
    <property type="entry name" value="Serine/threonine-protein kinase DCLK1 isoform 2"/>
    <property type="match status" value="1"/>
</dbReference>
<dbReference type="InterPro" id="IPR000719">
    <property type="entry name" value="Prot_kinase_dom"/>
</dbReference>
<evidence type="ECO:0000256" key="6">
    <source>
        <dbReference type="ARBA" id="ARBA00022777"/>
    </source>
</evidence>
<dbReference type="SUPFAM" id="SSF56112">
    <property type="entry name" value="Protein kinase-like (PK-like)"/>
    <property type="match status" value="1"/>
</dbReference>
<organism evidence="14 15">
    <name type="scientific">Callorhinchus milii</name>
    <name type="common">Ghost shark</name>
    <dbReference type="NCBI Taxonomy" id="7868"/>
    <lineage>
        <taxon>Eukaryota</taxon>
        <taxon>Metazoa</taxon>
        <taxon>Chordata</taxon>
        <taxon>Craniata</taxon>
        <taxon>Vertebrata</taxon>
        <taxon>Chondrichthyes</taxon>
        <taxon>Holocephali</taxon>
        <taxon>Chimaeriformes</taxon>
        <taxon>Callorhinchidae</taxon>
        <taxon>Callorhinchus</taxon>
    </lineage>
</organism>
<keyword evidence="6" id="KW-0418">Kinase</keyword>
<feature type="region of interest" description="Disordered" evidence="11">
    <location>
        <begin position="355"/>
        <end position="391"/>
    </location>
</feature>
<dbReference type="InterPro" id="IPR011009">
    <property type="entry name" value="Kinase-like_dom_sf"/>
</dbReference>
<feature type="compositionally biased region" description="Basic and acidic residues" evidence="11">
    <location>
        <begin position="242"/>
        <end position="274"/>
    </location>
</feature>
<feature type="compositionally biased region" description="Basic and acidic residues" evidence="11">
    <location>
        <begin position="203"/>
        <end position="216"/>
    </location>
</feature>
<dbReference type="GO" id="GO:0035556">
    <property type="term" value="P:intracellular signal transduction"/>
    <property type="evidence" value="ECO:0007669"/>
    <property type="project" value="InterPro"/>
</dbReference>
<dbReference type="Gene3D" id="3.10.20.230">
    <property type="entry name" value="Doublecortin domain"/>
    <property type="match status" value="1"/>
</dbReference>
<dbReference type="Gene3D" id="3.30.200.20">
    <property type="entry name" value="Phosphorylase Kinase, domain 1"/>
    <property type="match status" value="1"/>
</dbReference>
<dbReference type="InParanoid" id="A0A4W3I540"/>
<dbReference type="Ensembl" id="ENSCMIT00000025496.1">
    <property type="protein sequence ID" value="ENSCMIP00000025084.1"/>
    <property type="gene ID" value="ENSCMIG00000011049.1"/>
</dbReference>
<comment type="similarity">
    <text evidence="1">Belongs to the protein kinase superfamily. CAMK Ser/Thr protein kinase family. CaMK subfamily.</text>
</comment>
<dbReference type="EC" id="2.7.11.1" evidence="2"/>
<comment type="catalytic activity">
    <reaction evidence="9">
        <text>L-seryl-[protein] + ATP = O-phospho-L-seryl-[protein] + ADP + H(+)</text>
        <dbReference type="Rhea" id="RHEA:17989"/>
        <dbReference type="Rhea" id="RHEA-COMP:9863"/>
        <dbReference type="Rhea" id="RHEA-COMP:11604"/>
        <dbReference type="ChEBI" id="CHEBI:15378"/>
        <dbReference type="ChEBI" id="CHEBI:29999"/>
        <dbReference type="ChEBI" id="CHEBI:30616"/>
        <dbReference type="ChEBI" id="CHEBI:83421"/>
        <dbReference type="ChEBI" id="CHEBI:456216"/>
        <dbReference type="EC" id="2.7.11.1"/>
    </reaction>
</comment>
<feature type="domain" description="Doublecortin" evidence="13">
    <location>
        <begin position="86"/>
        <end position="172"/>
    </location>
</feature>
<evidence type="ECO:0000313" key="14">
    <source>
        <dbReference type="Ensembl" id="ENSCMIP00000025084.1"/>
    </source>
</evidence>
<reference evidence="14" key="5">
    <citation type="submission" date="2025-09" db="UniProtKB">
        <authorList>
            <consortium name="Ensembl"/>
        </authorList>
    </citation>
    <scope>IDENTIFICATION</scope>
</reference>
<dbReference type="GeneID" id="103185534"/>
<feature type="region of interest" description="Disordered" evidence="11">
    <location>
        <begin position="423"/>
        <end position="456"/>
    </location>
</feature>
<dbReference type="CTD" id="85443"/>
<dbReference type="Gene3D" id="1.10.510.10">
    <property type="entry name" value="Transferase(Phosphotransferase) domain 1"/>
    <property type="match status" value="1"/>
</dbReference>
<dbReference type="SMART" id="SM00537">
    <property type="entry name" value="DCX"/>
    <property type="match status" value="1"/>
</dbReference>
<evidence type="ECO:0000256" key="10">
    <source>
        <dbReference type="PROSITE-ProRule" id="PRU10141"/>
    </source>
</evidence>
<dbReference type="SUPFAM" id="SSF89837">
    <property type="entry name" value="Doublecortin (DC)"/>
    <property type="match status" value="1"/>
</dbReference>
<evidence type="ECO:0000256" key="8">
    <source>
        <dbReference type="ARBA" id="ARBA00047899"/>
    </source>
</evidence>
<evidence type="ECO:0000256" key="2">
    <source>
        <dbReference type="ARBA" id="ARBA00012513"/>
    </source>
</evidence>
<protein>
    <recommendedName>
        <fullName evidence="2">non-specific serine/threonine protein kinase</fullName>
        <ecNumber evidence="2">2.7.11.1</ecNumber>
    </recommendedName>
</protein>
<dbReference type="CDD" id="cd14095">
    <property type="entry name" value="STKc_DCKL"/>
    <property type="match status" value="1"/>
</dbReference>
<evidence type="ECO:0000256" key="7">
    <source>
        <dbReference type="ARBA" id="ARBA00022840"/>
    </source>
</evidence>
<evidence type="ECO:0000313" key="15">
    <source>
        <dbReference type="Proteomes" id="UP000314986"/>
    </source>
</evidence>
<feature type="region of interest" description="Disordered" evidence="11">
    <location>
        <begin position="200"/>
        <end position="223"/>
    </location>
</feature>
<gene>
    <name evidence="14" type="primary">dclk3</name>
</gene>
<dbReference type="OrthoDB" id="1738954at2759"/>
<evidence type="ECO:0000256" key="9">
    <source>
        <dbReference type="ARBA" id="ARBA00048679"/>
    </source>
</evidence>
<proteinExistence type="inferred from homology"/>
<reference evidence="15" key="1">
    <citation type="journal article" date="2006" name="Science">
        <title>Ancient noncoding elements conserved in the human genome.</title>
        <authorList>
            <person name="Venkatesh B."/>
            <person name="Kirkness E.F."/>
            <person name="Loh Y.H."/>
            <person name="Halpern A.L."/>
            <person name="Lee A.P."/>
            <person name="Johnson J."/>
            <person name="Dandona N."/>
            <person name="Viswanathan L.D."/>
            <person name="Tay A."/>
            <person name="Venter J.C."/>
            <person name="Strausberg R.L."/>
            <person name="Brenner S."/>
        </authorList>
    </citation>
    <scope>NUCLEOTIDE SEQUENCE [LARGE SCALE GENOMIC DNA]</scope>
</reference>
<dbReference type="PROSITE" id="PS50011">
    <property type="entry name" value="PROTEIN_KINASE_DOM"/>
    <property type="match status" value="1"/>
</dbReference>
<sequence>MPVVHDGIYPASTTSHYLWKCFEKQASFDGLLNDLNSESQENSLRATYPPGGRGTCGKSLLAPTSHSTSVHNNHTIHSEINPAKPKVVTVVKAGRQPYKKITILLNRRCMQTFEQLIADISEALGHPCWKSQSVKTLYTLKGKEIRSVSDFFRGDDMFIAAGREKLTMVDVQDVLEELYPDSPCAQSLIQQQWFQSQKPYNKCSDKKGSKADEPELSKPIGSVKSARQIAKNIEKVRATVRKQEREKARKWEQERSEREKRELSEKQKEKERIQKKAPSFNADREIEKCKINKREVKQKQEEMKREIENDTGTCRSECRRTKDEIKRFWVPELEGEKEKREKGSDQNLLYEVEEKEREYTRKSRGKKLDAERAQPLNNIKEEKKQLKDRSRLVKVESERWQNGKLRYHEQVDNDEEEEIYNHPEGLLNEEDENYKNAKQENQKDERKQYCGQQKLRNKEDQRWKDMGCKEAQSQPPSTFAVEKIIIRKDNDTQSRETHMLTSKPQQTIPQREIESYYEIGSTIGDGNFALVKECRLRNTEEWYAVKIIDKAKIKGKEDMIKNEIAIVKSISHPNIVRFIEEFESDTEIYIIMEYVHGGDLFDAITENVKFTEQCAAFMITNLCKALAYIHSKNIVHRDMKPENLLVQCDADGNTALKLADFGLAVKVTEPIFTVCGTPTYVAPEILSETGYGLEVDMWATGVILYILLCGFPPFRSLERDQEELFEIIQLGEYEFLSPYWDNISDGVKGLISKLLVVDPKKRYTAQHVLQHHWIQLGGKMNTPTLKGEMTTNLEAHFKSHHCQEMRDSAV</sequence>
<dbReference type="GO" id="GO:0005524">
    <property type="term" value="F:ATP binding"/>
    <property type="evidence" value="ECO:0007669"/>
    <property type="project" value="UniProtKB-UniRule"/>
</dbReference>
<reference evidence="14" key="4">
    <citation type="submission" date="2025-08" db="UniProtKB">
        <authorList>
            <consortium name="Ensembl"/>
        </authorList>
    </citation>
    <scope>IDENTIFICATION</scope>
</reference>
<evidence type="ECO:0000256" key="4">
    <source>
        <dbReference type="ARBA" id="ARBA00022679"/>
    </source>
</evidence>
<keyword evidence="4" id="KW-0808">Transferase</keyword>
<keyword evidence="7 10" id="KW-0067">ATP-binding</keyword>
<dbReference type="PROSITE" id="PS50309">
    <property type="entry name" value="DC"/>
    <property type="match status" value="1"/>
</dbReference>
<dbReference type="GO" id="GO:0004674">
    <property type="term" value="F:protein serine/threonine kinase activity"/>
    <property type="evidence" value="ECO:0007669"/>
    <property type="project" value="UniProtKB-KW"/>
</dbReference>
<feature type="compositionally biased region" description="Basic and acidic residues" evidence="11">
    <location>
        <begin position="355"/>
        <end position="372"/>
    </location>
</feature>
<dbReference type="Pfam" id="PF03607">
    <property type="entry name" value="DCX"/>
    <property type="match status" value="1"/>
</dbReference>
<dbReference type="PROSITE" id="PS00107">
    <property type="entry name" value="PROTEIN_KINASE_ATP"/>
    <property type="match status" value="1"/>
</dbReference>
<dbReference type="InterPro" id="IPR008271">
    <property type="entry name" value="Ser/Thr_kinase_AS"/>
</dbReference>
<feature type="binding site" evidence="10">
    <location>
        <position position="546"/>
    </location>
    <ligand>
        <name>ATP</name>
        <dbReference type="ChEBI" id="CHEBI:30616"/>
    </ligand>
</feature>
<dbReference type="CDD" id="cd16111">
    <property type="entry name" value="DCX_DCLK3"/>
    <property type="match status" value="1"/>
</dbReference>
<dbReference type="SMART" id="SM00220">
    <property type="entry name" value="S_TKc"/>
    <property type="match status" value="1"/>
</dbReference>
<dbReference type="GeneTree" id="ENSGT00940000159476"/>
<dbReference type="STRING" id="7868.ENSCMIP00000025084"/>
<evidence type="ECO:0000256" key="11">
    <source>
        <dbReference type="SAM" id="MobiDB-lite"/>
    </source>
</evidence>
<dbReference type="Proteomes" id="UP000314986">
    <property type="component" value="Unassembled WGS sequence"/>
</dbReference>
<comment type="catalytic activity">
    <reaction evidence="8">
        <text>L-threonyl-[protein] + ATP = O-phospho-L-threonyl-[protein] + ADP + H(+)</text>
        <dbReference type="Rhea" id="RHEA:46608"/>
        <dbReference type="Rhea" id="RHEA-COMP:11060"/>
        <dbReference type="Rhea" id="RHEA-COMP:11605"/>
        <dbReference type="ChEBI" id="CHEBI:15378"/>
        <dbReference type="ChEBI" id="CHEBI:30013"/>
        <dbReference type="ChEBI" id="CHEBI:30616"/>
        <dbReference type="ChEBI" id="CHEBI:61977"/>
        <dbReference type="ChEBI" id="CHEBI:456216"/>
        <dbReference type="EC" id="2.7.11.1"/>
    </reaction>
</comment>
<feature type="compositionally biased region" description="Basic and acidic residues" evidence="11">
    <location>
        <begin position="433"/>
        <end position="448"/>
    </location>
</feature>
<reference evidence="15" key="3">
    <citation type="journal article" date="2014" name="Nature">
        <title>Elephant shark genome provides unique insights into gnathostome evolution.</title>
        <authorList>
            <consortium name="International Elephant Shark Genome Sequencing Consortium"/>
            <person name="Venkatesh B."/>
            <person name="Lee A.P."/>
            <person name="Ravi V."/>
            <person name="Maurya A.K."/>
            <person name="Lian M.M."/>
            <person name="Swann J.B."/>
            <person name="Ohta Y."/>
            <person name="Flajnik M.F."/>
            <person name="Sutoh Y."/>
            <person name="Kasahara M."/>
            <person name="Hoon S."/>
            <person name="Gangu V."/>
            <person name="Roy S.W."/>
            <person name="Irimia M."/>
            <person name="Korzh V."/>
            <person name="Kondrychyn I."/>
            <person name="Lim Z.W."/>
            <person name="Tay B.H."/>
            <person name="Tohari S."/>
            <person name="Kong K.W."/>
            <person name="Ho S."/>
            <person name="Lorente-Galdos B."/>
            <person name="Quilez J."/>
            <person name="Marques-Bonet T."/>
            <person name="Raney B.J."/>
            <person name="Ingham P.W."/>
            <person name="Tay A."/>
            <person name="Hillier L.W."/>
            <person name="Minx P."/>
            <person name="Boehm T."/>
            <person name="Wilson R.K."/>
            <person name="Brenner S."/>
            <person name="Warren W.C."/>
        </authorList>
    </citation>
    <scope>NUCLEOTIDE SEQUENCE [LARGE SCALE GENOMIC DNA]</scope>
</reference>
<dbReference type="OMA" id="VRAQKKW"/>
<feature type="region of interest" description="Disordered" evidence="11">
    <location>
        <begin position="242"/>
        <end position="286"/>
    </location>
</feature>
<evidence type="ECO:0000259" key="12">
    <source>
        <dbReference type="PROSITE" id="PS50011"/>
    </source>
</evidence>
<dbReference type="InterPro" id="IPR003533">
    <property type="entry name" value="Doublecortin_dom"/>
</dbReference>
<dbReference type="FunFam" id="3.30.200.20:FF:000315">
    <property type="entry name" value="Calcium-dependent protein kinase 3"/>
    <property type="match status" value="1"/>
</dbReference>
<feature type="domain" description="Protein kinase" evidence="12">
    <location>
        <begin position="517"/>
        <end position="774"/>
    </location>
</feature>
<dbReference type="KEGG" id="cmk:103185534"/>
<dbReference type="InterPro" id="IPR036572">
    <property type="entry name" value="Doublecortin_dom_sf"/>
</dbReference>
<dbReference type="PANTHER" id="PTHR24347">
    <property type="entry name" value="SERINE/THREONINE-PROTEIN KINASE"/>
    <property type="match status" value="1"/>
</dbReference>
<evidence type="ECO:0000256" key="3">
    <source>
        <dbReference type="ARBA" id="ARBA00022527"/>
    </source>
</evidence>
<name>A0A4W3I540_CALMI</name>
<dbReference type="InterPro" id="IPR017441">
    <property type="entry name" value="Protein_kinase_ATP_BS"/>
</dbReference>
<keyword evidence="3" id="KW-0723">Serine/threonine-protein kinase</keyword>
<feature type="compositionally biased region" description="Basic and acidic residues" evidence="11">
    <location>
        <begin position="379"/>
        <end position="391"/>
    </location>
</feature>
<keyword evidence="5 10" id="KW-0547">Nucleotide-binding</keyword>
<evidence type="ECO:0000259" key="13">
    <source>
        <dbReference type="PROSITE" id="PS50309"/>
    </source>
</evidence>
<dbReference type="Pfam" id="PF00069">
    <property type="entry name" value="Pkinase"/>
    <property type="match status" value="1"/>
</dbReference>
<dbReference type="PROSITE" id="PS00108">
    <property type="entry name" value="PROTEIN_KINASE_ST"/>
    <property type="match status" value="1"/>
</dbReference>
<evidence type="ECO:0000256" key="5">
    <source>
        <dbReference type="ARBA" id="ARBA00022741"/>
    </source>
</evidence>
<reference evidence="15" key="2">
    <citation type="journal article" date="2007" name="PLoS Biol.">
        <title>Survey sequencing and comparative analysis of the elephant shark (Callorhinchus milii) genome.</title>
        <authorList>
            <person name="Venkatesh B."/>
            <person name="Kirkness E.F."/>
            <person name="Loh Y.H."/>
            <person name="Halpern A.L."/>
            <person name="Lee A.P."/>
            <person name="Johnson J."/>
            <person name="Dandona N."/>
            <person name="Viswanathan L.D."/>
            <person name="Tay A."/>
            <person name="Venter J.C."/>
            <person name="Strausberg R.L."/>
            <person name="Brenner S."/>
        </authorList>
    </citation>
    <scope>NUCLEOTIDE SEQUENCE [LARGE SCALE GENOMIC DNA]</scope>
</reference>
<evidence type="ECO:0000256" key="1">
    <source>
        <dbReference type="ARBA" id="ARBA00005354"/>
    </source>
</evidence>
<dbReference type="AlphaFoldDB" id="A0A4W3I540"/>